<evidence type="ECO:0000313" key="3">
    <source>
        <dbReference type="Proteomes" id="UP001152604"/>
    </source>
</evidence>
<name>A0ABN8JAJ5_9HYPH</name>
<reference evidence="2" key="1">
    <citation type="submission" date="2022-03" db="EMBL/GenBank/DDBJ databases">
        <authorList>
            <person name="Brunel B."/>
        </authorList>
    </citation>
    <scope>NUCLEOTIDE SEQUENCE</scope>
    <source>
        <strain evidence="2">STM4922sample</strain>
    </source>
</reference>
<gene>
    <name evidence="2" type="ORF">MES4922_100103</name>
</gene>
<comment type="caution">
    <text evidence="2">The sequence shown here is derived from an EMBL/GenBank/DDBJ whole genome shotgun (WGS) entry which is preliminary data.</text>
</comment>
<protein>
    <submittedName>
        <fullName evidence="2">Uncharacterized protein</fullName>
    </submittedName>
</protein>
<proteinExistence type="predicted"/>
<keyword evidence="3" id="KW-1185">Reference proteome</keyword>
<organism evidence="2 3">
    <name type="scientific">Mesorhizobium ventifaucium</name>
    <dbReference type="NCBI Taxonomy" id="666020"/>
    <lineage>
        <taxon>Bacteria</taxon>
        <taxon>Pseudomonadati</taxon>
        <taxon>Pseudomonadota</taxon>
        <taxon>Alphaproteobacteria</taxon>
        <taxon>Hyphomicrobiales</taxon>
        <taxon>Phyllobacteriaceae</taxon>
        <taxon>Mesorhizobium</taxon>
    </lineage>
</organism>
<evidence type="ECO:0000313" key="2">
    <source>
        <dbReference type="EMBL" id="CAH2394514.1"/>
    </source>
</evidence>
<feature type="region of interest" description="Disordered" evidence="1">
    <location>
        <begin position="75"/>
        <end position="107"/>
    </location>
</feature>
<accession>A0ABN8JAJ5</accession>
<evidence type="ECO:0000256" key="1">
    <source>
        <dbReference type="SAM" id="MobiDB-lite"/>
    </source>
</evidence>
<sequence>MRQFLPALAEWPTREQALAIIAALDRMEEGRPSELDRLSGIPEALIVAQRCYAVYGYRELEAANLARRMAEMYMRPRKATPGPATAPPEADRSRTPPDHSYGLQPRR</sequence>
<dbReference type="EMBL" id="CAKXZS010000002">
    <property type="protein sequence ID" value="CAH2394514.1"/>
    <property type="molecule type" value="Genomic_DNA"/>
</dbReference>
<dbReference type="Proteomes" id="UP001152604">
    <property type="component" value="Unassembled WGS sequence"/>
</dbReference>